<dbReference type="InterPro" id="IPR036188">
    <property type="entry name" value="FAD/NAD-bd_sf"/>
</dbReference>
<protein>
    <recommendedName>
        <fullName evidence="3">FAD-binding domain-containing protein</fullName>
    </recommendedName>
</protein>
<dbReference type="Gene3D" id="3.50.50.60">
    <property type="entry name" value="FAD/NAD(P)-binding domain"/>
    <property type="match status" value="1"/>
</dbReference>
<dbReference type="InterPro" id="IPR050562">
    <property type="entry name" value="FAD_mOase_fung"/>
</dbReference>
<dbReference type="PANTHER" id="PTHR47356">
    <property type="entry name" value="FAD-DEPENDENT MONOOXYGENASE ASQG-RELATED"/>
    <property type="match status" value="1"/>
</dbReference>
<keyword evidence="2" id="KW-1185">Reference proteome</keyword>
<dbReference type="SUPFAM" id="SSF51905">
    <property type="entry name" value="FAD/NAD(P)-binding domain"/>
    <property type="match status" value="1"/>
</dbReference>
<dbReference type="EMBL" id="JAKIXB020000015">
    <property type="protein sequence ID" value="KAL1601924.1"/>
    <property type="molecule type" value="Genomic_DNA"/>
</dbReference>
<evidence type="ECO:0000313" key="1">
    <source>
        <dbReference type="EMBL" id="KAL1601924.1"/>
    </source>
</evidence>
<evidence type="ECO:0008006" key="3">
    <source>
        <dbReference type="Google" id="ProtNLM"/>
    </source>
</evidence>
<comment type="caution">
    <text evidence="1">The sequence shown here is derived from an EMBL/GenBank/DDBJ whole genome shotgun (WGS) entry which is preliminary data.</text>
</comment>
<gene>
    <name evidence="1" type="ORF">SLS59_005089</name>
</gene>
<reference evidence="1 2" key="1">
    <citation type="submission" date="2024-02" db="EMBL/GenBank/DDBJ databases">
        <title>De novo assembly and annotation of 12 fungi associated with fruit tree decline syndrome in Ontario, Canada.</title>
        <authorList>
            <person name="Sulman M."/>
            <person name="Ellouze W."/>
            <person name="Ilyukhin E."/>
        </authorList>
    </citation>
    <scope>NUCLEOTIDE SEQUENCE [LARGE SCALE GENOMIC DNA]</scope>
    <source>
        <strain evidence="1 2">M97-236</strain>
    </source>
</reference>
<dbReference type="Proteomes" id="UP001521222">
    <property type="component" value="Unassembled WGS sequence"/>
</dbReference>
<name>A0ABR3RBX7_9PLEO</name>
<proteinExistence type="predicted"/>
<sequence>MSAQKHTKILIAGGSVAGLTLANILEQLSIVDLVFDKYGKIASDVGASIGIFPNGSRILDQPGCYDDIKALVNGADASQTLTMRNGHGKVISVARDASKRFKRRCV</sequence>
<organism evidence="1 2">
    <name type="scientific">Nothophoma quercina</name>
    <dbReference type="NCBI Taxonomy" id="749835"/>
    <lineage>
        <taxon>Eukaryota</taxon>
        <taxon>Fungi</taxon>
        <taxon>Dikarya</taxon>
        <taxon>Ascomycota</taxon>
        <taxon>Pezizomycotina</taxon>
        <taxon>Dothideomycetes</taxon>
        <taxon>Pleosporomycetidae</taxon>
        <taxon>Pleosporales</taxon>
        <taxon>Pleosporineae</taxon>
        <taxon>Didymellaceae</taxon>
        <taxon>Nothophoma</taxon>
    </lineage>
</organism>
<evidence type="ECO:0000313" key="2">
    <source>
        <dbReference type="Proteomes" id="UP001521222"/>
    </source>
</evidence>
<accession>A0ABR3RBX7</accession>
<dbReference type="PANTHER" id="PTHR47356:SF2">
    <property type="entry name" value="FAD-BINDING DOMAIN-CONTAINING PROTEIN-RELATED"/>
    <property type="match status" value="1"/>
</dbReference>